<evidence type="ECO:0000256" key="1">
    <source>
        <dbReference type="SAM" id="MobiDB-lite"/>
    </source>
</evidence>
<dbReference type="AlphaFoldDB" id="A0AAN7UBJ3"/>
<feature type="region of interest" description="Disordered" evidence="1">
    <location>
        <begin position="345"/>
        <end position="406"/>
    </location>
</feature>
<reference evidence="2 3" key="1">
    <citation type="submission" date="2023-10" db="EMBL/GenBank/DDBJ databases">
        <title>Draft genome sequence of Xylaria bambusicola isolate GMP-LS, the root and basal stem rot pathogen of sugarcane in Indonesia.</title>
        <authorList>
            <person name="Selvaraj P."/>
            <person name="Muralishankar V."/>
            <person name="Muruganantham S."/>
            <person name="Sp S."/>
            <person name="Haryani S."/>
            <person name="Lau K.J.X."/>
            <person name="Naqvi N.I."/>
        </authorList>
    </citation>
    <scope>NUCLEOTIDE SEQUENCE [LARGE SCALE GENOMIC DNA]</scope>
    <source>
        <strain evidence="2">GMP-LS</strain>
    </source>
</reference>
<keyword evidence="3" id="KW-1185">Reference proteome</keyword>
<sequence length="506" mass="56477">MDDISLTIMKRQQHFQGAPSKRHCPASPYNGEAQGNWPLYSQWSPNNAQIQTCDPSQITKNNSSYDNSTANIGSIPQFAPNSTPNGYCSPMTFTTAQLVPMEAPKQLTPASFLTPQFTGYNNGPTTGVAYEGYVNSFHYAPSHSCPTSTTPQIQQNRNVAYQRSQHGLSQQSWESQQYVPDTPSVRLPFAMNRESGQQIGCNIPRTAPFPIPPEYQPRPYMLFNRPNRPAPKDVMGLDMANYSKPQKKRRVPKSRTTEPRTPITELNKPPLPTPPITDPPTVKPPTPTPTPIREVEKPTNSTPTAEQQDSTNVPETEFTCAFTAVGLDDDLDFGLGAVREFLEAENKRQEEEKRKADEEQQKKEKETEEEARKFREMIQSASYQPQYPKAASVNPISPEPQSRDKDKVIRLGTPTPKWFKKNGAAQFEGPLVAYAVPQPDGEGVGFKVVKANSSILEIMQAPEISYREIQVGGNFSGMTERAVTRWCHYLLKIAPGVDDAMIVWAK</sequence>
<feature type="compositionally biased region" description="Polar residues" evidence="1">
    <location>
        <begin position="298"/>
        <end position="314"/>
    </location>
</feature>
<feature type="region of interest" description="Disordered" evidence="1">
    <location>
        <begin position="224"/>
        <end position="315"/>
    </location>
</feature>
<dbReference type="Proteomes" id="UP001305414">
    <property type="component" value="Unassembled WGS sequence"/>
</dbReference>
<proteinExistence type="predicted"/>
<accession>A0AAN7UBJ3</accession>
<evidence type="ECO:0000313" key="3">
    <source>
        <dbReference type="Proteomes" id="UP001305414"/>
    </source>
</evidence>
<feature type="compositionally biased region" description="Pro residues" evidence="1">
    <location>
        <begin position="269"/>
        <end position="290"/>
    </location>
</feature>
<feature type="compositionally biased region" description="Basic and acidic residues" evidence="1">
    <location>
        <begin position="345"/>
        <end position="376"/>
    </location>
</feature>
<name>A0AAN7UBJ3_9PEZI</name>
<comment type="caution">
    <text evidence="2">The sequence shown here is derived from an EMBL/GenBank/DDBJ whole genome shotgun (WGS) entry which is preliminary data.</text>
</comment>
<evidence type="ECO:0000313" key="2">
    <source>
        <dbReference type="EMBL" id="KAK5625173.1"/>
    </source>
</evidence>
<organism evidence="2 3">
    <name type="scientific">Xylaria bambusicola</name>
    <dbReference type="NCBI Taxonomy" id="326684"/>
    <lineage>
        <taxon>Eukaryota</taxon>
        <taxon>Fungi</taxon>
        <taxon>Dikarya</taxon>
        <taxon>Ascomycota</taxon>
        <taxon>Pezizomycotina</taxon>
        <taxon>Sordariomycetes</taxon>
        <taxon>Xylariomycetidae</taxon>
        <taxon>Xylariales</taxon>
        <taxon>Xylariaceae</taxon>
        <taxon>Xylaria</taxon>
    </lineage>
</organism>
<protein>
    <submittedName>
        <fullName evidence="2">Uncharacterized protein</fullName>
    </submittedName>
</protein>
<gene>
    <name evidence="2" type="ORF">RRF57_000889</name>
</gene>
<dbReference type="EMBL" id="JAWHQM010000002">
    <property type="protein sequence ID" value="KAK5625173.1"/>
    <property type="molecule type" value="Genomic_DNA"/>
</dbReference>